<evidence type="ECO:0008006" key="4">
    <source>
        <dbReference type="Google" id="ProtNLM"/>
    </source>
</evidence>
<dbReference type="InterPro" id="IPR034660">
    <property type="entry name" value="DinB/YfiT-like"/>
</dbReference>
<accession>A0A3N4PJ48</accession>
<keyword evidence="3" id="KW-1185">Reference proteome</keyword>
<protein>
    <recommendedName>
        <fullName evidence="4">DinB family protein</fullName>
    </recommendedName>
</protein>
<evidence type="ECO:0000313" key="2">
    <source>
        <dbReference type="EMBL" id="RPD99593.1"/>
    </source>
</evidence>
<dbReference type="Gene3D" id="1.20.120.450">
    <property type="entry name" value="dinb family like domain"/>
    <property type="match status" value="1"/>
</dbReference>
<organism evidence="2 3">
    <name type="scientific">Aureibaculum marinum</name>
    <dbReference type="NCBI Taxonomy" id="2487930"/>
    <lineage>
        <taxon>Bacteria</taxon>
        <taxon>Pseudomonadati</taxon>
        <taxon>Bacteroidota</taxon>
        <taxon>Flavobacteriia</taxon>
        <taxon>Flavobacteriales</taxon>
        <taxon>Flavobacteriaceae</taxon>
        <taxon>Aureibaculum</taxon>
    </lineage>
</organism>
<feature type="chain" id="PRO_5017986402" description="DinB family protein" evidence="1">
    <location>
        <begin position="19"/>
        <end position="194"/>
    </location>
</feature>
<feature type="signal peptide" evidence="1">
    <location>
        <begin position="1"/>
        <end position="18"/>
    </location>
</feature>
<gene>
    <name evidence="2" type="ORF">EGM88_03340</name>
</gene>
<evidence type="ECO:0000256" key="1">
    <source>
        <dbReference type="SAM" id="SignalP"/>
    </source>
</evidence>
<keyword evidence="1" id="KW-0732">Signal</keyword>
<comment type="caution">
    <text evidence="2">The sequence shown here is derived from an EMBL/GenBank/DDBJ whole genome shotgun (WGS) entry which is preliminary data.</text>
</comment>
<dbReference type="EMBL" id="RPFJ01000003">
    <property type="protein sequence ID" value="RPD99593.1"/>
    <property type="molecule type" value="Genomic_DNA"/>
</dbReference>
<evidence type="ECO:0000313" key="3">
    <source>
        <dbReference type="Proteomes" id="UP000270856"/>
    </source>
</evidence>
<dbReference type="SUPFAM" id="SSF109854">
    <property type="entry name" value="DinB/YfiT-like putative metalloenzymes"/>
    <property type="match status" value="1"/>
</dbReference>
<proteinExistence type="predicted"/>
<reference evidence="2 3" key="1">
    <citation type="submission" date="2018-11" db="EMBL/GenBank/DDBJ databases">
        <title>Aureibaculum marinum gen. nov., sp. nov., a member of the family Flavobacteriaceae isolated from the Bohai Sea.</title>
        <authorList>
            <person name="Ji X."/>
        </authorList>
    </citation>
    <scope>NUCLEOTIDE SEQUENCE [LARGE SCALE GENOMIC DNA]</scope>
    <source>
        <strain evidence="2 3">BH-SD17</strain>
    </source>
</reference>
<dbReference type="AlphaFoldDB" id="A0A3N4PJ48"/>
<sequence length="194" mass="22046">MKSFLYITLFLVISSINAQGLKTELPYSEIPPYPKEYSATTVVARMVDGLGFRYYWATEGLRAEDLAYKLNKEGRTTIKTIEHIYELSKMIVNATTKTPNAHTKKDSLSFEELRKATLLNFKKASEILLKAESLNDFKIIFKNDYGTSEHPFWKTINGPIEDAVWHSGQIAILRRASGNPFNSKVSVFSGKVRK</sequence>
<dbReference type="Proteomes" id="UP000270856">
    <property type="component" value="Unassembled WGS sequence"/>
</dbReference>
<dbReference type="RefSeq" id="WP_123896558.1">
    <property type="nucleotide sequence ID" value="NZ_RPFJ01000003.1"/>
</dbReference>
<dbReference type="OrthoDB" id="837585at2"/>
<name>A0A3N4PJ48_9FLAO</name>